<sequence length="213" mass="24589">MEEFKRNFKITISILVLQLISTLSANSLLAEDNRLSPKESKILKETFKYAEDFEARKLRIDKKAYLRHSNFESIFKFGFSGRKLVNWIQTRIKSYSSGATGDFIAYFQNGEVILGKQFFSLNKLDRFLTILHEARHADGKEFTHVNCPDDFLFLNPRDIRISPANKKACDFRTDGSYGITASVLFEMGAYGYLSSQETAYRYNSEISRILPEE</sequence>
<comment type="caution">
    <text evidence="1">The sequence shown here is derived from an EMBL/GenBank/DDBJ whole genome shotgun (WGS) entry which is preliminary data.</text>
</comment>
<accession>A0A4R9KB11</accession>
<evidence type="ECO:0000313" key="1">
    <source>
        <dbReference type="EMBL" id="TGL63191.1"/>
    </source>
</evidence>
<gene>
    <name evidence="1" type="ORF">EHQ58_01330</name>
</gene>
<organism evidence="1 2">
    <name type="scientific">Leptospira ognonensis</name>
    <dbReference type="NCBI Taxonomy" id="2484945"/>
    <lineage>
        <taxon>Bacteria</taxon>
        <taxon>Pseudomonadati</taxon>
        <taxon>Spirochaetota</taxon>
        <taxon>Spirochaetia</taxon>
        <taxon>Leptospirales</taxon>
        <taxon>Leptospiraceae</taxon>
        <taxon>Leptospira</taxon>
    </lineage>
</organism>
<proteinExistence type="predicted"/>
<dbReference type="EMBL" id="RQGD01000005">
    <property type="protein sequence ID" value="TGL63191.1"/>
    <property type="molecule type" value="Genomic_DNA"/>
</dbReference>
<keyword evidence="2" id="KW-1185">Reference proteome</keyword>
<dbReference type="AlphaFoldDB" id="A0A4R9KB11"/>
<protein>
    <submittedName>
        <fullName evidence="1">Uncharacterized protein</fullName>
    </submittedName>
</protein>
<dbReference type="OrthoDB" id="324877at2"/>
<dbReference type="Proteomes" id="UP000297693">
    <property type="component" value="Unassembled WGS sequence"/>
</dbReference>
<reference evidence="1" key="1">
    <citation type="journal article" date="2019" name="PLoS Negl. Trop. Dis.">
        <title>Revisiting the worldwide diversity of Leptospira species in the environment.</title>
        <authorList>
            <person name="Vincent A.T."/>
            <person name="Schiettekatte O."/>
            <person name="Bourhy P."/>
            <person name="Veyrier F.J."/>
            <person name="Picardeau M."/>
        </authorList>
    </citation>
    <scope>NUCLEOTIDE SEQUENCE [LARGE SCALE GENOMIC DNA]</scope>
    <source>
        <strain evidence="1">201702476</strain>
    </source>
</reference>
<name>A0A4R9KB11_9LEPT</name>
<evidence type="ECO:0000313" key="2">
    <source>
        <dbReference type="Proteomes" id="UP000297693"/>
    </source>
</evidence>